<proteinExistence type="predicted"/>
<keyword evidence="3 8" id="KW-0812">Transmembrane</keyword>
<keyword evidence="5" id="KW-0406">Ion transport</keyword>
<feature type="transmembrane region" description="Helical" evidence="8">
    <location>
        <begin position="161"/>
        <end position="182"/>
    </location>
</feature>
<organism evidence="9">
    <name type="scientific">Prunus dulcis</name>
    <name type="common">Almond</name>
    <name type="synonym">Amygdalus dulcis</name>
    <dbReference type="NCBI Taxonomy" id="3755"/>
    <lineage>
        <taxon>Eukaryota</taxon>
        <taxon>Viridiplantae</taxon>
        <taxon>Streptophyta</taxon>
        <taxon>Embryophyta</taxon>
        <taxon>Tracheophyta</taxon>
        <taxon>Spermatophyta</taxon>
        <taxon>Magnoliopsida</taxon>
        <taxon>eudicotyledons</taxon>
        <taxon>Gunneridae</taxon>
        <taxon>Pentapetalae</taxon>
        <taxon>rosids</taxon>
        <taxon>fabids</taxon>
        <taxon>Rosales</taxon>
        <taxon>Rosaceae</taxon>
        <taxon>Amygdaloideae</taxon>
        <taxon>Amygdaleae</taxon>
        <taxon>Prunus</taxon>
    </lineage>
</organism>
<dbReference type="AlphaFoldDB" id="A0A4Y1R0B5"/>
<dbReference type="PANTHER" id="PTHR33281:SF1">
    <property type="entry name" value="VOLTAGE-DEPENDENT CHLORIDE CHANNEL 1, CHLOROPLASTIC"/>
    <property type="match status" value="1"/>
</dbReference>
<evidence type="ECO:0000313" key="9">
    <source>
        <dbReference type="EMBL" id="BBG97542.1"/>
    </source>
</evidence>
<dbReference type="InterPro" id="IPR044669">
    <property type="entry name" value="YneE/VCCN1/2-like"/>
</dbReference>
<evidence type="ECO:0000256" key="3">
    <source>
        <dbReference type="ARBA" id="ARBA00022692"/>
    </source>
</evidence>
<accession>A0A4Y1R0B5</accession>
<feature type="region of interest" description="Disordered" evidence="7">
    <location>
        <begin position="76"/>
        <end position="104"/>
    </location>
</feature>
<evidence type="ECO:0000256" key="6">
    <source>
        <dbReference type="ARBA" id="ARBA00023136"/>
    </source>
</evidence>
<keyword evidence="6 8" id="KW-0472">Membrane</keyword>
<evidence type="ECO:0000256" key="8">
    <source>
        <dbReference type="SAM" id="Phobius"/>
    </source>
</evidence>
<sequence>MENPSESKTTTMNSQTDKLVRRTTMVATATAAYFLLTADYGSEPNALDPVKRAIQSAESSVKDFIFGAKRQPEKEIENPLLLTLPNPKPKPNPNPPSSSSSSSSPIQAVISILQIIPDWADSIKERGFRQNRTLYDHEKWVHHRSSYRHLRHFLTSLSSRVILSLIPPVIAFTLVAVVIASYNSAVSLNWLPGFFPVLRSSTLPYQLTAPALALLLVFRTEASYSRFEEGRKAWTKVIAGANDFARQIISAVENSGDAQLKKALLQYIVAFPVALKFCHVVYGSDIRQDLQNLLELDDLLVVLNSKHRPSCIIEFISQSLRLLNLEDSRRIMLQSKISCFHEGIGVCEQLIGTPIPLSYTRLTSRFLVSGISLSLSYFGMTATGLWFLLLLLVLLLCSALKNVCQQFFFNTTEVGVLIEEPFPMLALDELE</sequence>
<dbReference type="GO" id="GO:0016020">
    <property type="term" value="C:membrane"/>
    <property type="evidence" value="ECO:0007669"/>
    <property type="project" value="UniProtKB-SubCell"/>
</dbReference>
<feature type="compositionally biased region" description="Pro residues" evidence="7">
    <location>
        <begin position="86"/>
        <end position="96"/>
    </location>
</feature>
<evidence type="ECO:0000256" key="2">
    <source>
        <dbReference type="ARBA" id="ARBA00022448"/>
    </source>
</evidence>
<dbReference type="PANTHER" id="PTHR33281">
    <property type="entry name" value="UPF0187 PROTEIN YNEE"/>
    <property type="match status" value="1"/>
</dbReference>
<reference evidence="9" key="1">
    <citation type="journal article" date="2019" name="Science">
        <title>Mutation of a bHLH transcription factor allowed almond domestication.</title>
        <authorList>
            <person name="Sanchez-Perez R."/>
            <person name="Pavan S."/>
            <person name="Mazzeo R."/>
            <person name="Moldovan C."/>
            <person name="Aiese Cigliano R."/>
            <person name="Del Cueto J."/>
            <person name="Ricciardi F."/>
            <person name="Lotti C."/>
            <person name="Ricciardi L."/>
            <person name="Dicenta F."/>
            <person name="Lopez-Marques R.L."/>
            <person name="Lindberg Moller B."/>
        </authorList>
    </citation>
    <scope>NUCLEOTIDE SEQUENCE</scope>
</reference>
<feature type="transmembrane region" description="Helical" evidence="8">
    <location>
        <begin position="366"/>
        <end position="396"/>
    </location>
</feature>
<evidence type="ECO:0000256" key="5">
    <source>
        <dbReference type="ARBA" id="ARBA00023065"/>
    </source>
</evidence>
<keyword evidence="2" id="KW-0813">Transport</keyword>
<name>A0A4Y1R0B5_PRUDU</name>
<gene>
    <name evidence="9" type="ORF">Prudu_006713</name>
</gene>
<keyword evidence="4 8" id="KW-1133">Transmembrane helix</keyword>
<feature type="transmembrane region" description="Helical" evidence="8">
    <location>
        <begin position="202"/>
        <end position="218"/>
    </location>
</feature>
<dbReference type="GO" id="GO:0005254">
    <property type="term" value="F:chloride channel activity"/>
    <property type="evidence" value="ECO:0007669"/>
    <property type="project" value="InterPro"/>
</dbReference>
<evidence type="ECO:0000256" key="7">
    <source>
        <dbReference type="SAM" id="MobiDB-lite"/>
    </source>
</evidence>
<comment type="subcellular location">
    <subcellularLocation>
        <location evidence="1">Membrane</location>
        <topology evidence="1">Multi-pass membrane protein</topology>
    </subcellularLocation>
</comment>
<evidence type="ECO:0000256" key="4">
    <source>
        <dbReference type="ARBA" id="ARBA00022989"/>
    </source>
</evidence>
<evidence type="ECO:0000256" key="1">
    <source>
        <dbReference type="ARBA" id="ARBA00004141"/>
    </source>
</evidence>
<dbReference type="EMBL" id="AP019298">
    <property type="protein sequence ID" value="BBG97542.1"/>
    <property type="molecule type" value="Genomic_DNA"/>
</dbReference>
<dbReference type="Pfam" id="PF25539">
    <property type="entry name" value="Bestrophin_2"/>
    <property type="match status" value="1"/>
</dbReference>
<protein>
    <submittedName>
        <fullName evidence="9">Bestrophin-like protein</fullName>
    </submittedName>
</protein>